<dbReference type="GeneID" id="6751666"/>
<evidence type="ECO:0000256" key="3">
    <source>
        <dbReference type="SAM" id="MobiDB-lite"/>
    </source>
</evidence>
<gene>
    <name evidence="4" type="ORF">TRIADDRAFT_22086</name>
</gene>
<dbReference type="PhylomeDB" id="B3RS49"/>
<protein>
    <recommendedName>
        <fullName evidence="2">Succinate dehydrogenase assembly factor 4, mitochondrial</fullName>
    </recommendedName>
</protein>
<comment type="similarity">
    <text evidence="1">Belongs to the SDHAF4 family.</text>
</comment>
<dbReference type="Pfam" id="PF07896">
    <property type="entry name" value="DUF1674"/>
    <property type="match status" value="1"/>
</dbReference>
<feature type="compositionally biased region" description="Acidic residues" evidence="3">
    <location>
        <begin position="1"/>
        <end position="10"/>
    </location>
</feature>
<feature type="compositionally biased region" description="Basic and acidic residues" evidence="3">
    <location>
        <begin position="50"/>
        <end position="63"/>
    </location>
</feature>
<dbReference type="HOGENOM" id="CLU_160299_3_3_1"/>
<dbReference type="KEGG" id="tad:TRIADDRAFT_22086"/>
<dbReference type="Proteomes" id="UP000009022">
    <property type="component" value="Unassembled WGS sequence"/>
</dbReference>
<dbReference type="RefSeq" id="XP_002110988.1">
    <property type="nucleotide sequence ID" value="XM_002110952.1"/>
</dbReference>
<evidence type="ECO:0000256" key="1">
    <source>
        <dbReference type="ARBA" id="ARBA00005701"/>
    </source>
</evidence>
<evidence type="ECO:0000313" key="5">
    <source>
        <dbReference type="Proteomes" id="UP000009022"/>
    </source>
</evidence>
<dbReference type="EMBL" id="DS985243">
    <property type="protein sequence ID" value="EDV26992.1"/>
    <property type="molecule type" value="Genomic_DNA"/>
</dbReference>
<accession>B3RS49</accession>
<sequence>MANQSPDDDQNNNKVNTTKEESDSTENDLSAYTNPETGEINGPRGPEPTRFGDWERGGRVSDF</sequence>
<dbReference type="eggNOG" id="KOG3245">
    <property type="taxonomic scope" value="Eukaryota"/>
</dbReference>
<reference evidence="4 5" key="1">
    <citation type="journal article" date="2008" name="Nature">
        <title>The Trichoplax genome and the nature of placozoans.</title>
        <authorList>
            <person name="Srivastava M."/>
            <person name="Begovic E."/>
            <person name="Chapman J."/>
            <person name="Putnam N.H."/>
            <person name="Hellsten U."/>
            <person name="Kawashima T."/>
            <person name="Kuo A."/>
            <person name="Mitros T."/>
            <person name="Salamov A."/>
            <person name="Carpenter M.L."/>
            <person name="Signorovitch A.Y."/>
            <person name="Moreno M.A."/>
            <person name="Kamm K."/>
            <person name="Grimwood J."/>
            <person name="Schmutz J."/>
            <person name="Shapiro H."/>
            <person name="Grigoriev I.V."/>
            <person name="Buss L.W."/>
            <person name="Schierwater B."/>
            <person name="Dellaporta S.L."/>
            <person name="Rokhsar D.S."/>
        </authorList>
    </citation>
    <scope>NUCLEOTIDE SEQUENCE [LARGE SCALE GENOMIC DNA]</scope>
    <source>
        <strain evidence="4 5">Grell-BS-1999</strain>
    </source>
</reference>
<dbReference type="AlphaFoldDB" id="B3RS49"/>
<dbReference type="PANTHER" id="PTHR28524">
    <property type="entry name" value="SUCCINATE DEHYDROGENASE ASSEMBLY FACTOR 4, MITOCHONDRIAL"/>
    <property type="match status" value="1"/>
</dbReference>
<dbReference type="InterPro" id="IPR012875">
    <property type="entry name" value="SDHF4"/>
</dbReference>
<keyword evidence="5" id="KW-1185">Reference proteome</keyword>
<dbReference type="InParanoid" id="B3RS49"/>
<dbReference type="CTD" id="6751666"/>
<proteinExistence type="inferred from homology"/>
<dbReference type="STRING" id="10228.B3RS49"/>
<feature type="compositionally biased region" description="Polar residues" evidence="3">
    <location>
        <begin position="27"/>
        <end position="36"/>
    </location>
</feature>
<name>B3RS49_TRIAD</name>
<evidence type="ECO:0000256" key="2">
    <source>
        <dbReference type="ARBA" id="ARBA00022170"/>
    </source>
</evidence>
<dbReference type="PANTHER" id="PTHR28524:SF3">
    <property type="entry name" value="SUCCINATE DEHYDROGENASE ASSEMBLY FACTOR 4, MITOCHONDRIAL"/>
    <property type="match status" value="1"/>
</dbReference>
<organism evidence="4 5">
    <name type="scientific">Trichoplax adhaerens</name>
    <name type="common">Trichoplax reptans</name>
    <dbReference type="NCBI Taxonomy" id="10228"/>
    <lineage>
        <taxon>Eukaryota</taxon>
        <taxon>Metazoa</taxon>
        <taxon>Placozoa</taxon>
        <taxon>Uniplacotomia</taxon>
        <taxon>Trichoplacea</taxon>
        <taxon>Trichoplacidae</taxon>
        <taxon>Trichoplax</taxon>
    </lineage>
</organism>
<feature type="region of interest" description="Disordered" evidence="3">
    <location>
        <begin position="1"/>
        <end position="63"/>
    </location>
</feature>
<evidence type="ECO:0000313" key="4">
    <source>
        <dbReference type="EMBL" id="EDV26992.1"/>
    </source>
</evidence>
<dbReference type="OrthoDB" id="201362at2759"/>